<evidence type="ECO:0000256" key="1">
    <source>
        <dbReference type="ARBA" id="ARBA00004162"/>
    </source>
</evidence>
<dbReference type="Pfam" id="PF02472">
    <property type="entry name" value="ExbD"/>
    <property type="match status" value="1"/>
</dbReference>
<evidence type="ECO:0000256" key="2">
    <source>
        <dbReference type="ARBA" id="ARBA00005811"/>
    </source>
</evidence>
<evidence type="ECO:0000256" key="4">
    <source>
        <dbReference type="ARBA" id="ARBA00022692"/>
    </source>
</evidence>
<proteinExistence type="inferred from homology"/>
<dbReference type="InterPro" id="IPR003400">
    <property type="entry name" value="ExbD"/>
</dbReference>
<evidence type="ECO:0000256" key="6">
    <source>
        <dbReference type="ARBA" id="ARBA00023136"/>
    </source>
</evidence>
<comment type="subcellular location">
    <subcellularLocation>
        <location evidence="1">Cell membrane</location>
        <topology evidence="1">Single-pass membrane protein</topology>
    </subcellularLocation>
    <subcellularLocation>
        <location evidence="7">Cell membrane</location>
        <topology evidence="7">Single-pass type II membrane protein</topology>
    </subcellularLocation>
</comment>
<dbReference type="Proteomes" id="UP001595799">
    <property type="component" value="Unassembled WGS sequence"/>
</dbReference>
<name>A0ABV8ULJ6_9PROT</name>
<comment type="similarity">
    <text evidence="2 7">Belongs to the ExbD/TolR family.</text>
</comment>
<keyword evidence="3" id="KW-1003">Cell membrane</keyword>
<feature type="transmembrane region" description="Helical" evidence="8">
    <location>
        <begin position="20"/>
        <end position="39"/>
    </location>
</feature>
<gene>
    <name evidence="9" type="ORF">ACFOW6_08600</name>
</gene>
<protein>
    <submittedName>
        <fullName evidence="9">ExbD/TolR family protein</fullName>
    </submittedName>
</protein>
<evidence type="ECO:0000313" key="9">
    <source>
        <dbReference type="EMBL" id="MFC4351597.1"/>
    </source>
</evidence>
<dbReference type="PANTHER" id="PTHR30558">
    <property type="entry name" value="EXBD MEMBRANE COMPONENT OF PMF-DRIVEN MACROMOLECULE IMPORT SYSTEM"/>
    <property type="match status" value="1"/>
</dbReference>
<keyword evidence="10" id="KW-1185">Reference proteome</keyword>
<keyword evidence="7" id="KW-0653">Protein transport</keyword>
<keyword evidence="6 8" id="KW-0472">Membrane</keyword>
<evidence type="ECO:0000256" key="3">
    <source>
        <dbReference type="ARBA" id="ARBA00022475"/>
    </source>
</evidence>
<dbReference type="Gene3D" id="3.30.420.270">
    <property type="match status" value="1"/>
</dbReference>
<keyword evidence="7" id="KW-0813">Transport</keyword>
<keyword evidence="4 7" id="KW-0812">Transmembrane</keyword>
<dbReference type="RefSeq" id="WP_382421923.1">
    <property type="nucleotide sequence ID" value="NZ_JBHSCW010000003.1"/>
</dbReference>
<evidence type="ECO:0000313" key="10">
    <source>
        <dbReference type="Proteomes" id="UP001595799"/>
    </source>
</evidence>
<evidence type="ECO:0000256" key="7">
    <source>
        <dbReference type="RuleBase" id="RU003879"/>
    </source>
</evidence>
<evidence type="ECO:0000256" key="5">
    <source>
        <dbReference type="ARBA" id="ARBA00022989"/>
    </source>
</evidence>
<accession>A0ABV8ULJ6</accession>
<organism evidence="9 10">
    <name type="scientific">Fodinicurvata halophila</name>
    <dbReference type="NCBI Taxonomy" id="1419723"/>
    <lineage>
        <taxon>Bacteria</taxon>
        <taxon>Pseudomonadati</taxon>
        <taxon>Pseudomonadota</taxon>
        <taxon>Alphaproteobacteria</taxon>
        <taxon>Rhodospirillales</taxon>
        <taxon>Rhodovibrionaceae</taxon>
        <taxon>Fodinicurvata</taxon>
    </lineage>
</organism>
<evidence type="ECO:0000256" key="8">
    <source>
        <dbReference type="SAM" id="Phobius"/>
    </source>
</evidence>
<keyword evidence="5 8" id="KW-1133">Transmembrane helix</keyword>
<comment type="caution">
    <text evidence="9">The sequence shown here is derived from an EMBL/GenBank/DDBJ whole genome shotgun (WGS) entry which is preliminary data.</text>
</comment>
<reference evidence="10" key="1">
    <citation type="journal article" date="2019" name="Int. J. Syst. Evol. Microbiol.">
        <title>The Global Catalogue of Microorganisms (GCM) 10K type strain sequencing project: providing services to taxonomists for standard genome sequencing and annotation.</title>
        <authorList>
            <consortium name="The Broad Institute Genomics Platform"/>
            <consortium name="The Broad Institute Genome Sequencing Center for Infectious Disease"/>
            <person name="Wu L."/>
            <person name="Ma J."/>
        </authorList>
    </citation>
    <scope>NUCLEOTIDE SEQUENCE [LARGE SCALE GENOMIC DNA]</scope>
    <source>
        <strain evidence="10">CECT 8472</strain>
    </source>
</reference>
<sequence>MRISSTKARSIDSETGILPLINIVFLLLIFFMLAGQLSASDPLAVEPPESLSETLPEERRLTLFISDEGTMMLEDTEVALEQLGEEISGRLSQEESVDLEVKADSALESTRLVQVMSRLRQAGVEQVTLLTNSRR</sequence>
<dbReference type="EMBL" id="JBHSCW010000003">
    <property type="protein sequence ID" value="MFC4351597.1"/>
    <property type="molecule type" value="Genomic_DNA"/>
</dbReference>